<dbReference type="Proteomes" id="UP000033220">
    <property type="component" value="Chromosome DSM 122"/>
</dbReference>
<dbReference type="AlphaFoldDB" id="H6SRR5"/>
<reference evidence="1 2" key="1">
    <citation type="submission" date="2012-02" db="EMBL/GenBank/DDBJ databases">
        <title>Shotgun genome sequence of Phaeospirillum photometricum DSM 122.</title>
        <authorList>
            <person name="Duquesne K."/>
            <person name="Sturgis J."/>
        </authorList>
    </citation>
    <scope>NUCLEOTIDE SEQUENCE [LARGE SCALE GENOMIC DNA]</scope>
    <source>
        <strain evidence="2">DSM122</strain>
    </source>
</reference>
<evidence type="ECO:0000313" key="2">
    <source>
        <dbReference type="Proteomes" id="UP000033220"/>
    </source>
</evidence>
<sequence length="136" mass="15332">MGARGSPRTRPRFMDVLCRRECLSGRPNPAPRRDYVVLLQVRATMVQSALTQPLVRLAYIPDRLLLDPAAFERYVRGLGRWMWPGPEDLAVAVIDDVGNEIVPRWVRVSLDSGALGSLIVEERQPLWRGTVPDGAW</sequence>
<gene>
    <name evidence="1" type="ORF">RSPPHO_00968</name>
</gene>
<protein>
    <submittedName>
        <fullName evidence="1">Uncharacterized protein</fullName>
    </submittedName>
</protein>
<name>H6SRR5_PARPM</name>
<accession>H6SRR5</accession>
<proteinExistence type="predicted"/>
<evidence type="ECO:0000313" key="1">
    <source>
        <dbReference type="EMBL" id="CCG07594.1"/>
    </source>
</evidence>
<dbReference type="eggNOG" id="COG0780">
    <property type="taxonomic scope" value="Bacteria"/>
</dbReference>
<dbReference type="STRING" id="1150469.RSPPHO_00968"/>
<dbReference type="EMBL" id="HE663493">
    <property type="protein sequence ID" value="CCG07594.1"/>
    <property type="molecule type" value="Genomic_DNA"/>
</dbReference>
<dbReference type="PATRIC" id="fig|1150469.3.peg.1106"/>
<dbReference type="KEGG" id="rpm:RSPPHO_00968"/>
<dbReference type="HOGENOM" id="CLU_1905758_0_0_5"/>
<keyword evidence="2" id="KW-1185">Reference proteome</keyword>
<organism evidence="1 2">
    <name type="scientific">Pararhodospirillum photometricum DSM 122</name>
    <dbReference type="NCBI Taxonomy" id="1150469"/>
    <lineage>
        <taxon>Bacteria</taxon>
        <taxon>Pseudomonadati</taxon>
        <taxon>Pseudomonadota</taxon>
        <taxon>Alphaproteobacteria</taxon>
        <taxon>Rhodospirillales</taxon>
        <taxon>Rhodospirillaceae</taxon>
        <taxon>Pararhodospirillum</taxon>
    </lineage>
</organism>